<dbReference type="InterPro" id="IPR009959">
    <property type="entry name" value="Cyclase_SnoaL-like"/>
</dbReference>
<evidence type="ECO:0000313" key="2">
    <source>
        <dbReference type="EMBL" id="SFC57429.1"/>
    </source>
</evidence>
<dbReference type="Proteomes" id="UP000226420">
    <property type="component" value="Unassembled WGS sequence"/>
</dbReference>
<dbReference type="Pfam" id="PF07366">
    <property type="entry name" value="SnoaL"/>
    <property type="match status" value="1"/>
</dbReference>
<reference evidence="2 3" key="1">
    <citation type="submission" date="2016-10" db="EMBL/GenBank/DDBJ databases">
        <authorList>
            <person name="Varghese N."/>
            <person name="Submissions S."/>
        </authorList>
    </citation>
    <scope>NUCLEOTIDE SEQUENCE [LARGE SCALE GENOMIC DNA]</scope>
    <source>
        <strain evidence="2 3">DSM 5563</strain>
    </source>
</reference>
<evidence type="ECO:0000313" key="3">
    <source>
        <dbReference type="Proteomes" id="UP000226420"/>
    </source>
</evidence>
<dbReference type="GO" id="GO:0030638">
    <property type="term" value="P:polyketide metabolic process"/>
    <property type="evidence" value="ECO:0007669"/>
    <property type="project" value="InterPro"/>
</dbReference>
<gene>
    <name evidence="2" type="ORF">SAMN02745723_1035</name>
</gene>
<dbReference type="Gene3D" id="3.10.450.50">
    <property type="match status" value="1"/>
</dbReference>
<dbReference type="AlphaFoldDB" id="A0AAJ5BGM8"/>
<feature type="signal peptide" evidence="1">
    <location>
        <begin position="1"/>
        <end position="20"/>
    </location>
</feature>
<sequence length="148" mass="16637">MKSKLLFSLLLLTFSLVGHAATENQQELNKQVVTKFYQQALNDKDGEAAAHYLGKVYIQHNPNAQDGVEGFKKYIDYLKKNSPNGKSEIKQVFAEGDYVILHVKSTRSPEDNGQAIIDIFRLENGKIVEHWDVIQAIPKQSANGNGMF</sequence>
<accession>A0AAJ5BGM8</accession>
<name>A0AAJ5BGM8_9GAMM</name>
<keyword evidence="1" id="KW-0732">Signal</keyword>
<protein>
    <submittedName>
        <fullName evidence="2">Predicted SnoaL-like aldol condensation-catalyzing enzyme</fullName>
    </submittedName>
</protein>
<proteinExistence type="predicted"/>
<dbReference type="RefSeq" id="WP_074821517.1">
    <property type="nucleotide sequence ID" value="NZ_FOLW01000003.1"/>
</dbReference>
<feature type="chain" id="PRO_5042463973" evidence="1">
    <location>
        <begin position="21"/>
        <end position="148"/>
    </location>
</feature>
<dbReference type="PANTHER" id="PTHR38436:SF1">
    <property type="entry name" value="ESTER CYCLASE"/>
    <property type="match status" value="1"/>
</dbReference>
<comment type="caution">
    <text evidence="2">The sequence shown here is derived from an EMBL/GenBank/DDBJ whole genome shotgun (WGS) entry which is preliminary data.</text>
</comment>
<dbReference type="EMBL" id="FOLW01000003">
    <property type="protein sequence ID" value="SFC57429.1"/>
    <property type="molecule type" value="Genomic_DNA"/>
</dbReference>
<dbReference type="PANTHER" id="PTHR38436">
    <property type="entry name" value="POLYKETIDE CYCLASE SNOAL-LIKE DOMAIN"/>
    <property type="match status" value="1"/>
</dbReference>
<evidence type="ECO:0000256" key="1">
    <source>
        <dbReference type="SAM" id="SignalP"/>
    </source>
</evidence>
<dbReference type="SUPFAM" id="SSF54427">
    <property type="entry name" value="NTF2-like"/>
    <property type="match status" value="1"/>
</dbReference>
<dbReference type="InterPro" id="IPR032710">
    <property type="entry name" value="NTF2-like_dom_sf"/>
</dbReference>
<organism evidence="2 3">
    <name type="scientific">Pragia fontium DSM 5563 = ATCC 49100</name>
    <dbReference type="NCBI Taxonomy" id="1122977"/>
    <lineage>
        <taxon>Bacteria</taxon>
        <taxon>Pseudomonadati</taxon>
        <taxon>Pseudomonadota</taxon>
        <taxon>Gammaproteobacteria</taxon>
        <taxon>Enterobacterales</taxon>
        <taxon>Budviciaceae</taxon>
        <taxon>Pragia</taxon>
    </lineage>
</organism>